<dbReference type="GO" id="GO:0043419">
    <property type="term" value="P:urea catabolic process"/>
    <property type="evidence" value="ECO:0007669"/>
    <property type="project" value="UniProtKB-UniRule"/>
</dbReference>
<sequence>MMIPGEIRFHNEGIEINKGRNVKILMVANIGDRPIQVGSHFHFPEVNRYLKFDREQAIGMRLHVAAGTAIRFEPGEEKEVELVEIAGERKVFGLNNLTNGSVRDIENISNRLLGFQKEE</sequence>
<protein>
    <recommendedName>
        <fullName evidence="3">Urease subunit beta</fullName>
        <ecNumber evidence="3">3.5.1.5</ecNumber>
    </recommendedName>
    <alternativeName>
        <fullName evidence="3">Urea amidohydrolase subunit beta</fullName>
    </alternativeName>
</protein>
<dbReference type="EC" id="3.5.1.5" evidence="3"/>
<dbReference type="InterPro" id="IPR050069">
    <property type="entry name" value="Urease_subunit"/>
</dbReference>
<dbReference type="Pfam" id="PF00699">
    <property type="entry name" value="Urease_beta"/>
    <property type="match status" value="1"/>
</dbReference>
<comment type="subunit">
    <text evidence="3">Heterotrimer of UreA (gamma), UreB (beta) and UreC (alpha) subunits. Three heterotrimers associate to form the active enzyme.</text>
</comment>
<comment type="similarity">
    <text evidence="3">Belongs to the urease beta subunit family.</text>
</comment>
<evidence type="ECO:0000256" key="1">
    <source>
        <dbReference type="ARBA" id="ARBA00022801"/>
    </source>
</evidence>
<dbReference type="NCBIfam" id="TIGR00192">
    <property type="entry name" value="urease_beta"/>
    <property type="match status" value="1"/>
</dbReference>
<evidence type="ECO:0000256" key="3">
    <source>
        <dbReference type="HAMAP-Rule" id="MF_01954"/>
    </source>
</evidence>
<gene>
    <name evidence="3" type="primary">ureB</name>
    <name evidence="4" type="ORF">SAMN04487944_11924</name>
</gene>
<name>A0A1H9USQ2_9BACI</name>
<accession>A0A1H9USQ2</accession>
<dbReference type="NCBIfam" id="NF009682">
    <property type="entry name" value="PRK13203.1"/>
    <property type="match status" value="1"/>
</dbReference>
<evidence type="ECO:0000256" key="2">
    <source>
        <dbReference type="ARBA" id="ARBA00047778"/>
    </source>
</evidence>
<dbReference type="InterPro" id="IPR036461">
    <property type="entry name" value="Urease_betasu_sf"/>
</dbReference>
<dbReference type="FunFam" id="2.10.150.10:FF:000001">
    <property type="entry name" value="Urease subunit beta"/>
    <property type="match status" value="1"/>
</dbReference>
<dbReference type="CDD" id="cd00407">
    <property type="entry name" value="Urease_beta"/>
    <property type="match status" value="1"/>
</dbReference>
<dbReference type="AlphaFoldDB" id="A0A1H9USQ2"/>
<dbReference type="InterPro" id="IPR002019">
    <property type="entry name" value="Urease_beta-like"/>
</dbReference>
<dbReference type="PANTHER" id="PTHR33569:SF1">
    <property type="entry name" value="UREASE"/>
    <property type="match status" value="1"/>
</dbReference>
<dbReference type="GO" id="GO:0035550">
    <property type="term" value="C:urease complex"/>
    <property type="evidence" value="ECO:0007669"/>
    <property type="project" value="InterPro"/>
</dbReference>
<comment type="catalytic activity">
    <reaction evidence="2 3">
        <text>urea + 2 H2O + H(+) = hydrogencarbonate + 2 NH4(+)</text>
        <dbReference type="Rhea" id="RHEA:20557"/>
        <dbReference type="ChEBI" id="CHEBI:15377"/>
        <dbReference type="ChEBI" id="CHEBI:15378"/>
        <dbReference type="ChEBI" id="CHEBI:16199"/>
        <dbReference type="ChEBI" id="CHEBI:17544"/>
        <dbReference type="ChEBI" id="CHEBI:28938"/>
        <dbReference type="EC" id="3.5.1.5"/>
    </reaction>
</comment>
<dbReference type="UniPathway" id="UPA00258">
    <property type="reaction ID" value="UER00370"/>
</dbReference>
<evidence type="ECO:0000313" key="5">
    <source>
        <dbReference type="Proteomes" id="UP000199687"/>
    </source>
</evidence>
<keyword evidence="3" id="KW-0963">Cytoplasm</keyword>
<keyword evidence="1 3" id="KW-0378">Hydrolase</keyword>
<dbReference type="SUPFAM" id="SSF51278">
    <property type="entry name" value="Urease, beta-subunit"/>
    <property type="match status" value="1"/>
</dbReference>
<organism evidence="4 5">
    <name type="scientific">Gracilibacillus ureilyticus</name>
    <dbReference type="NCBI Taxonomy" id="531814"/>
    <lineage>
        <taxon>Bacteria</taxon>
        <taxon>Bacillati</taxon>
        <taxon>Bacillota</taxon>
        <taxon>Bacilli</taxon>
        <taxon>Bacillales</taxon>
        <taxon>Bacillaceae</taxon>
        <taxon>Gracilibacillus</taxon>
    </lineage>
</organism>
<dbReference type="HAMAP" id="MF_01954">
    <property type="entry name" value="Urease_beta"/>
    <property type="match status" value="1"/>
</dbReference>
<keyword evidence="5" id="KW-1185">Reference proteome</keyword>
<comment type="subcellular location">
    <subcellularLocation>
        <location evidence="3">Cytoplasm</location>
    </subcellularLocation>
</comment>
<evidence type="ECO:0000313" key="4">
    <source>
        <dbReference type="EMBL" id="SES12369.1"/>
    </source>
</evidence>
<dbReference type="EMBL" id="FOGL01000019">
    <property type="protein sequence ID" value="SES12369.1"/>
    <property type="molecule type" value="Genomic_DNA"/>
</dbReference>
<proteinExistence type="inferred from homology"/>
<dbReference type="PANTHER" id="PTHR33569">
    <property type="entry name" value="UREASE"/>
    <property type="match status" value="1"/>
</dbReference>
<dbReference type="Gene3D" id="2.10.150.10">
    <property type="entry name" value="Urease, beta subunit"/>
    <property type="match status" value="1"/>
</dbReference>
<dbReference type="Proteomes" id="UP000199687">
    <property type="component" value="Unassembled WGS sequence"/>
</dbReference>
<dbReference type="STRING" id="531814.SAMN04487944_11924"/>
<dbReference type="GO" id="GO:0009039">
    <property type="term" value="F:urease activity"/>
    <property type="evidence" value="ECO:0007669"/>
    <property type="project" value="UniProtKB-UniRule"/>
</dbReference>
<reference evidence="4 5" key="1">
    <citation type="submission" date="2016-10" db="EMBL/GenBank/DDBJ databases">
        <authorList>
            <person name="de Groot N.N."/>
        </authorList>
    </citation>
    <scope>NUCLEOTIDE SEQUENCE [LARGE SCALE GENOMIC DNA]</scope>
    <source>
        <strain evidence="4 5">CGMCC 1.7727</strain>
    </source>
</reference>
<comment type="pathway">
    <text evidence="3">Nitrogen metabolism; urea degradation; CO(2) and NH(3) from urea (urease route): step 1/1.</text>
</comment>